<evidence type="ECO:0000256" key="1">
    <source>
        <dbReference type="ARBA" id="ARBA00010609"/>
    </source>
</evidence>
<organism evidence="3 4">
    <name type="scientific">Dipteronia dyeriana</name>
    <dbReference type="NCBI Taxonomy" id="168575"/>
    <lineage>
        <taxon>Eukaryota</taxon>
        <taxon>Viridiplantae</taxon>
        <taxon>Streptophyta</taxon>
        <taxon>Embryophyta</taxon>
        <taxon>Tracheophyta</taxon>
        <taxon>Spermatophyta</taxon>
        <taxon>Magnoliopsida</taxon>
        <taxon>eudicotyledons</taxon>
        <taxon>Gunneridae</taxon>
        <taxon>Pentapetalae</taxon>
        <taxon>rosids</taxon>
        <taxon>malvids</taxon>
        <taxon>Sapindales</taxon>
        <taxon>Sapindaceae</taxon>
        <taxon>Hippocastanoideae</taxon>
        <taxon>Acereae</taxon>
        <taxon>Dipteronia</taxon>
    </lineage>
</organism>
<evidence type="ECO:0000313" key="3">
    <source>
        <dbReference type="EMBL" id="KAK2659171.1"/>
    </source>
</evidence>
<protein>
    <recommendedName>
        <fullName evidence="2">Plastocyanin-like domain-containing protein</fullName>
    </recommendedName>
</protein>
<dbReference type="SUPFAM" id="SSF54928">
    <property type="entry name" value="RNA-binding domain, RBD"/>
    <property type="match status" value="1"/>
</dbReference>
<dbReference type="Gene3D" id="2.60.40.420">
    <property type="entry name" value="Cupredoxins - blue copper proteins"/>
    <property type="match status" value="1"/>
</dbReference>
<accession>A0AAE0CQ01</accession>
<evidence type="ECO:0000259" key="2">
    <source>
        <dbReference type="Pfam" id="PF07731"/>
    </source>
</evidence>
<dbReference type="GO" id="GO:0016491">
    <property type="term" value="F:oxidoreductase activity"/>
    <property type="evidence" value="ECO:0007669"/>
    <property type="project" value="InterPro"/>
</dbReference>
<dbReference type="InterPro" id="IPR008972">
    <property type="entry name" value="Cupredoxin"/>
</dbReference>
<feature type="domain" description="Plastocyanin-like" evidence="2">
    <location>
        <begin position="9"/>
        <end position="70"/>
    </location>
</feature>
<dbReference type="SUPFAM" id="SSF49503">
    <property type="entry name" value="Cupredoxins"/>
    <property type="match status" value="1"/>
</dbReference>
<comment type="similarity">
    <text evidence="1">Belongs to the multicopper oxidase family.</text>
</comment>
<comment type="caution">
    <text evidence="3">The sequence shown here is derived from an EMBL/GenBank/DDBJ whole genome shotgun (WGS) entry which is preliminary data.</text>
</comment>
<dbReference type="InterPro" id="IPR035979">
    <property type="entry name" value="RBD_domain_sf"/>
</dbReference>
<dbReference type="PANTHER" id="PTHR11709:SF443">
    <property type="entry name" value="LACCASE-15"/>
    <property type="match status" value="1"/>
</dbReference>
<dbReference type="InterPro" id="IPR011706">
    <property type="entry name" value="Cu-oxidase_C"/>
</dbReference>
<dbReference type="Proteomes" id="UP001280121">
    <property type="component" value="Unassembled WGS sequence"/>
</dbReference>
<dbReference type="PANTHER" id="PTHR11709">
    <property type="entry name" value="MULTI-COPPER OXIDASE"/>
    <property type="match status" value="1"/>
</dbReference>
<evidence type="ECO:0000313" key="4">
    <source>
        <dbReference type="Proteomes" id="UP001280121"/>
    </source>
</evidence>
<dbReference type="GO" id="GO:0003676">
    <property type="term" value="F:nucleic acid binding"/>
    <property type="evidence" value="ECO:0007669"/>
    <property type="project" value="InterPro"/>
</dbReference>
<sequence>MVLQEINVAAGIDHPMHLYGYNFFIVGTECRNFDKDKDPLTYNLIDPPFRNTAMVPKDGWVTIWFTTNNPVIDQKGLWGIFFGLVIDLYLSPKSKSRRSCYVFVWFATREEAERVAKVSNGMHVYGWTISSKVASLDWNKRNTDRGGQARKVGLHLIRGIDIGGKKIVGQMSANSMTKHRALEKMNEARDGSHITKVAVNNKGVGSSEFDFFKKASGDFKNVHFKELLLHQFGIKAWFVRDINMPPRKRPRKRPQHQILVEEAIELDHMAQLERQVVQLTEQLAMMMAKPKPFSEPES</sequence>
<reference evidence="3" key="1">
    <citation type="journal article" date="2023" name="Plant J.">
        <title>Genome sequences and population genomics provide insights into the demographic history, inbreeding, and mutation load of two 'living fossil' tree species of Dipteronia.</title>
        <authorList>
            <person name="Feng Y."/>
            <person name="Comes H.P."/>
            <person name="Chen J."/>
            <person name="Zhu S."/>
            <person name="Lu R."/>
            <person name="Zhang X."/>
            <person name="Li P."/>
            <person name="Qiu J."/>
            <person name="Olsen K.M."/>
            <person name="Qiu Y."/>
        </authorList>
    </citation>
    <scope>NUCLEOTIDE SEQUENCE</scope>
    <source>
        <strain evidence="3">KIB01</strain>
    </source>
</reference>
<name>A0AAE0CQ01_9ROSI</name>
<dbReference type="GO" id="GO:0005507">
    <property type="term" value="F:copper ion binding"/>
    <property type="evidence" value="ECO:0007669"/>
    <property type="project" value="InterPro"/>
</dbReference>
<dbReference type="AlphaFoldDB" id="A0AAE0CQ01"/>
<proteinExistence type="inferred from homology"/>
<gene>
    <name evidence="3" type="ORF">Ddye_005704</name>
</gene>
<dbReference type="Pfam" id="PF07731">
    <property type="entry name" value="Cu-oxidase_2"/>
    <property type="match status" value="1"/>
</dbReference>
<keyword evidence="4" id="KW-1185">Reference proteome</keyword>
<dbReference type="EMBL" id="JANJYI010000002">
    <property type="protein sequence ID" value="KAK2659171.1"/>
    <property type="molecule type" value="Genomic_DNA"/>
</dbReference>
<dbReference type="InterPro" id="IPR045087">
    <property type="entry name" value="Cu-oxidase_fam"/>
</dbReference>